<name>A0A8J1T7G3_OWEFU</name>
<dbReference type="GO" id="GO:0005886">
    <property type="term" value="C:plasma membrane"/>
    <property type="evidence" value="ECO:0007669"/>
    <property type="project" value="TreeGrafter"/>
</dbReference>
<dbReference type="PANTHER" id="PTHR11640:SF136">
    <property type="entry name" value="NEPHRIN"/>
    <property type="match status" value="1"/>
</dbReference>
<dbReference type="InterPro" id="IPR036179">
    <property type="entry name" value="Ig-like_dom_sf"/>
</dbReference>
<evidence type="ECO:0000313" key="6">
    <source>
        <dbReference type="EMBL" id="CAH1783884.1"/>
    </source>
</evidence>
<dbReference type="Proteomes" id="UP000749559">
    <property type="component" value="Unassembled WGS sequence"/>
</dbReference>
<dbReference type="InterPro" id="IPR013783">
    <property type="entry name" value="Ig-like_fold"/>
</dbReference>
<dbReference type="SUPFAM" id="SSF48726">
    <property type="entry name" value="Immunoglobulin"/>
    <property type="match status" value="1"/>
</dbReference>
<dbReference type="GO" id="GO:0098609">
    <property type="term" value="P:cell-cell adhesion"/>
    <property type="evidence" value="ECO:0007669"/>
    <property type="project" value="TreeGrafter"/>
</dbReference>
<dbReference type="Gene3D" id="2.60.40.10">
    <property type="entry name" value="Immunoglobulins"/>
    <property type="match status" value="2"/>
</dbReference>
<dbReference type="PANTHER" id="PTHR11640">
    <property type="entry name" value="NEPHRIN"/>
    <property type="match status" value="1"/>
</dbReference>
<comment type="subcellular location">
    <subcellularLocation>
        <location evidence="1">Membrane</location>
        <topology evidence="1">Single-pass type I membrane protein</topology>
    </subcellularLocation>
</comment>
<keyword evidence="5" id="KW-0393">Immunoglobulin domain</keyword>
<evidence type="ECO:0000256" key="3">
    <source>
        <dbReference type="ARBA" id="ARBA00023157"/>
    </source>
</evidence>
<sequence length="393" mass="43138">MFKAALFAGLLAVSAGLSLVVMPNKTHFEEGDTISFSCIHLGLRQHEKIRFIKKLSYEKPCRSGGSCIVADGDRMNAPFVNAGRYKIVGDQSSGSTLTIDGLVAEDTGTIGCRIESADEEKVQAFFVYRDIQDIKLVQRLSNGTNLNLKNGDKIQPVAAGEDLDISCITNGSNSDPDFEVYISETDEPVNLVTSSFEPGAQNIMGKKMDGGLNMVNYYRNFTSLGLEKFKMTSTYHKMYLYCAAKIEILDAKKIWVSLDVLFPPENPQCENGTAANYGESNVEITCSIRTNPSSNVTWVFPWGESASGKSSNDNYSISAEYTESTNTLVTSAIIFKAEEDVFDKPFNLTAYNIYGEVFQQAYIVLGGASGAIQIYFSVCLTLSCLMMTIAQFM</sequence>
<keyword evidence="4" id="KW-0325">Glycoprotein</keyword>
<protein>
    <submittedName>
        <fullName evidence="6">Uncharacterized protein</fullName>
    </submittedName>
</protein>
<keyword evidence="7" id="KW-1185">Reference proteome</keyword>
<evidence type="ECO:0000256" key="5">
    <source>
        <dbReference type="ARBA" id="ARBA00023319"/>
    </source>
</evidence>
<evidence type="ECO:0000313" key="7">
    <source>
        <dbReference type="Proteomes" id="UP000749559"/>
    </source>
</evidence>
<dbReference type="PROSITE" id="PS50835">
    <property type="entry name" value="IG_LIKE"/>
    <property type="match status" value="1"/>
</dbReference>
<proteinExistence type="predicted"/>
<dbReference type="InterPro" id="IPR007110">
    <property type="entry name" value="Ig-like_dom"/>
</dbReference>
<keyword evidence="2" id="KW-0472">Membrane</keyword>
<gene>
    <name evidence="6" type="ORF">OFUS_LOCUS10160</name>
</gene>
<dbReference type="InterPro" id="IPR051275">
    <property type="entry name" value="Cell_adhesion_signaling"/>
</dbReference>
<keyword evidence="3" id="KW-1015">Disulfide bond</keyword>
<organism evidence="6 7">
    <name type="scientific">Owenia fusiformis</name>
    <name type="common">Polychaete worm</name>
    <dbReference type="NCBI Taxonomy" id="6347"/>
    <lineage>
        <taxon>Eukaryota</taxon>
        <taxon>Metazoa</taxon>
        <taxon>Spiralia</taxon>
        <taxon>Lophotrochozoa</taxon>
        <taxon>Annelida</taxon>
        <taxon>Polychaeta</taxon>
        <taxon>Sedentaria</taxon>
        <taxon>Canalipalpata</taxon>
        <taxon>Sabellida</taxon>
        <taxon>Oweniida</taxon>
        <taxon>Oweniidae</taxon>
        <taxon>Owenia</taxon>
    </lineage>
</organism>
<dbReference type="GO" id="GO:0050839">
    <property type="term" value="F:cell adhesion molecule binding"/>
    <property type="evidence" value="ECO:0007669"/>
    <property type="project" value="TreeGrafter"/>
</dbReference>
<accession>A0A8J1T7G3</accession>
<evidence type="ECO:0000256" key="4">
    <source>
        <dbReference type="ARBA" id="ARBA00023180"/>
    </source>
</evidence>
<comment type="caution">
    <text evidence="6">The sequence shown here is derived from an EMBL/GenBank/DDBJ whole genome shotgun (WGS) entry which is preliminary data.</text>
</comment>
<evidence type="ECO:0000256" key="2">
    <source>
        <dbReference type="ARBA" id="ARBA00023136"/>
    </source>
</evidence>
<dbReference type="EMBL" id="CAIIXF020000005">
    <property type="protein sequence ID" value="CAH1783884.1"/>
    <property type="molecule type" value="Genomic_DNA"/>
</dbReference>
<reference evidence="6" key="1">
    <citation type="submission" date="2022-03" db="EMBL/GenBank/DDBJ databases">
        <authorList>
            <person name="Martin C."/>
        </authorList>
    </citation>
    <scope>NUCLEOTIDE SEQUENCE</scope>
</reference>
<dbReference type="GO" id="GO:0005911">
    <property type="term" value="C:cell-cell junction"/>
    <property type="evidence" value="ECO:0007669"/>
    <property type="project" value="TreeGrafter"/>
</dbReference>
<dbReference type="AlphaFoldDB" id="A0A8J1T7G3"/>
<evidence type="ECO:0000256" key="1">
    <source>
        <dbReference type="ARBA" id="ARBA00004479"/>
    </source>
</evidence>